<keyword evidence="2" id="KW-1185">Reference proteome</keyword>
<dbReference type="Proteomes" id="UP001188597">
    <property type="component" value="Unassembled WGS sequence"/>
</dbReference>
<evidence type="ECO:0000313" key="2">
    <source>
        <dbReference type="Proteomes" id="UP001188597"/>
    </source>
</evidence>
<dbReference type="AlphaFoldDB" id="A0AA88WVL3"/>
<accession>A0AA88WVL3</accession>
<comment type="caution">
    <text evidence="1">The sequence shown here is derived from an EMBL/GenBank/DDBJ whole genome shotgun (WGS) entry which is preliminary data.</text>
</comment>
<organism evidence="1 2">
    <name type="scientific">Escallonia herrerae</name>
    <dbReference type="NCBI Taxonomy" id="1293975"/>
    <lineage>
        <taxon>Eukaryota</taxon>
        <taxon>Viridiplantae</taxon>
        <taxon>Streptophyta</taxon>
        <taxon>Embryophyta</taxon>
        <taxon>Tracheophyta</taxon>
        <taxon>Spermatophyta</taxon>
        <taxon>Magnoliopsida</taxon>
        <taxon>eudicotyledons</taxon>
        <taxon>Gunneridae</taxon>
        <taxon>Pentapetalae</taxon>
        <taxon>asterids</taxon>
        <taxon>campanulids</taxon>
        <taxon>Escalloniales</taxon>
        <taxon>Escalloniaceae</taxon>
        <taxon>Escallonia</taxon>
    </lineage>
</organism>
<evidence type="ECO:0000313" key="1">
    <source>
        <dbReference type="EMBL" id="KAK3034977.1"/>
    </source>
</evidence>
<proteinExistence type="predicted"/>
<reference evidence="1" key="1">
    <citation type="submission" date="2022-12" db="EMBL/GenBank/DDBJ databases">
        <title>Draft genome assemblies for two species of Escallonia (Escalloniales).</title>
        <authorList>
            <person name="Chanderbali A."/>
            <person name="Dervinis C."/>
            <person name="Anghel I."/>
            <person name="Soltis D."/>
            <person name="Soltis P."/>
            <person name="Zapata F."/>
        </authorList>
    </citation>
    <scope>NUCLEOTIDE SEQUENCE</scope>
    <source>
        <strain evidence="1">UCBG64.0493</strain>
        <tissue evidence="1">Leaf</tissue>
    </source>
</reference>
<sequence>MCATGYPQTTGPAFSTAARRIVGTCLEIETTADGVEASAGSGSSVVVELAPTSRIAQQTVASAGKAARQALDVSMDFAVHRYMMGLAFSTAPRHNASTYMEASAGSESSAVLELAPTSRTAQRTMASAATAARKDLDVRMDFVVMLKLLDKKM</sequence>
<gene>
    <name evidence="1" type="ORF">RJ639_033355</name>
</gene>
<name>A0AA88WVL3_9ASTE</name>
<protein>
    <submittedName>
        <fullName evidence="1">Uncharacterized protein</fullName>
    </submittedName>
</protein>
<dbReference type="EMBL" id="JAVXUP010000186">
    <property type="protein sequence ID" value="KAK3034977.1"/>
    <property type="molecule type" value="Genomic_DNA"/>
</dbReference>